<protein>
    <recommendedName>
        <fullName evidence="4">Amino acid transporter protein</fullName>
    </recommendedName>
</protein>
<dbReference type="Proteomes" id="UP000664288">
    <property type="component" value="Unassembled WGS sequence"/>
</dbReference>
<comment type="caution">
    <text evidence="2">The sequence shown here is derived from an EMBL/GenBank/DDBJ whole genome shotgun (WGS) entry which is preliminary data.</text>
</comment>
<evidence type="ECO:0000313" key="2">
    <source>
        <dbReference type="EMBL" id="MBO0904584.1"/>
    </source>
</evidence>
<evidence type="ECO:0000256" key="1">
    <source>
        <dbReference type="SAM" id="Phobius"/>
    </source>
</evidence>
<keyword evidence="3" id="KW-1185">Reference proteome</keyword>
<dbReference type="RefSeq" id="WP_207351229.1">
    <property type="nucleotide sequence ID" value="NZ_JAFMPY010000013.1"/>
</dbReference>
<dbReference type="EMBL" id="JAFMPY010000013">
    <property type="protein sequence ID" value="MBO0904584.1"/>
    <property type="molecule type" value="Genomic_DNA"/>
</dbReference>
<evidence type="ECO:0000313" key="3">
    <source>
        <dbReference type="Proteomes" id="UP000664288"/>
    </source>
</evidence>
<accession>A0ABS3J4I5</accession>
<keyword evidence="1" id="KW-0812">Transmembrane</keyword>
<keyword evidence="1" id="KW-1133">Transmembrane helix</keyword>
<feature type="transmembrane region" description="Helical" evidence="1">
    <location>
        <begin position="60"/>
        <end position="83"/>
    </location>
</feature>
<feature type="transmembrane region" description="Helical" evidence="1">
    <location>
        <begin position="31"/>
        <end position="54"/>
    </location>
</feature>
<keyword evidence="1" id="KW-0472">Membrane</keyword>
<evidence type="ECO:0008006" key="4">
    <source>
        <dbReference type="Google" id="ProtNLM"/>
    </source>
</evidence>
<proteinExistence type="predicted"/>
<organism evidence="2 3">
    <name type="scientific">Jiella sonneratiae</name>
    <dbReference type="NCBI Taxonomy" id="2816856"/>
    <lineage>
        <taxon>Bacteria</taxon>
        <taxon>Pseudomonadati</taxon>
        <taxon>Pseudomonadota</taxon>
        <taxon>Alphaproteobacteria</taxon>
        <taxon>Hyphomicrobiales</taxon>
        <taxon>Aurantimonadaceae</taxon>
        <taxon>Jiella</taxon>
    </lineage>
</organism>
<sequence>MTLPTNAGLTTRVRPGDEEARREAAKLTASYVNGVAIALAAVGGIAPVFTAIYAKQPLSVGMWRLGVVSLVCLSGSAGLHWATRSYLQRALRK</sequence>
<gene>
    <name evidence="2" type="ORF">J1C47_13125</name>
</gene>
<reference evidence="2 3" key="1">
    <citation type="submission" date="2021-03" db="EMBL/GenBank/DDBJ databases">
        <title>Whole genome sequence of Jiella sp. MQZ13P-4.</title>
        <authorList>
            <person name="Tuo L."/>
        </authorList>
    </citation>
    <scope>NUCLEOTIDE SEQUENCE [LARGE SCALE GENOMIC DNA]</scope>
    <source>
        <strain evidence="2 3">MQZ13P-4</strain>
    </source>
</reference>
<name>A0ABS3J4I5_9HYPH</name>